<name>A0A2A7SAP6_BURGA</name>
<dbReference type="RefSeq" id="WP_098153325.1">
    <property type="nucleotide sequence ID" value="NZ_JAYNCN010000049.1"/>
</dbReference>
<protein>
    <submittedName>
        <fullName evidence="3">Uncharacterized protein</fullName>
    </submittedName>
</protein>
<dbReference type="Pfam" id="PF19502">
    <property type="entry name" value="DUF6036"/>
    <property type="match status" value="1"/>
</dbReference>
<evidence type="ECO:0000259" key="2">
    <source>
        <dbReference type="Pfam" id="PF19502"/>
    </source>
</evidence>
<evidence type="ECO:0000313" key="3">
    <source>
        <dbReference type="EMBL" id="PEH40636.1"/>
    </source>
</evidence>
<feature type="domain" description="DUF6036" evidence="2">
    <location>
        <begin position="5"/>
        <end position="160"/>
    </location>
</feature>
<reference evidence="4" key="1">
    <citation type="submission" date="2017-09" db="EMBL/GenBank/DDBJ databases">
        <title>FDA dAtabase for Regulatory Grade micrObial Sequences (FDA-ARGOS): Supporting development and validation of Infectious Disease Dx tests.</title>
        <authorList>
            <person name="Minogue T."/>
            <person name="Wolcott M."/>
            <person name="Wasieloski L."/>
            <person name="Aguilar W."/>
            <person name="Moore D."/>
            <person name="Tallon L."/>
            <person name="Sadzewicz L."/>
            <person name="Ott S."/>
            <person name="Zhao X."/>
            <person name="Nagaraj S."/>
            <person name="Vavikolanu K."/>
            <person name="Aluvathingal J."/>
            <person name="Nadendla S."/>
            <person name="Sichtig H."/>
        </authorList>
    </citation>
    <scope>NUCLEOTIDE SEQUENCE [LARGE SCALE GENOMIC DNA]</scope>
    <source>
        <strain evidence="4">FDAARGOS_390</strain>
    </source>
</reference>
<sequence>MHLEHLRRILAEAHKVSHHTEYLIAGSLSVLGVKADIPDAMSLSIDVDFYPLRDPERAGEIARTLGEGSAFHTQYGYYLDPIHPELPTLPRSWRSRIVEHDFGDVKAMFLEVNDTAVSKYTRGAENDLRWIEAGYDAKILDLEAIAVRVERDTDFFENEKQLALHRIEMHRLSMLPDGTLSRPLLKYLKEHPGLEYIAVDSQEGHYTGSIRWADASHVVQNVDRNKIAVHRVTGLDQAPEVYRDYTIEYLGGSAVVTLG</sequence>
<evidence type="ECO:0000313" key="4">
    <source>
        <dbReference type="Proteomes" id="UP000220629"/>
    </source>
</evidence>
<accession>A0A2A7SAP6</accession>
<dbReference type="Proteomes" id="UP000220629">
    <property type="component" value="Unassembled WGS sequence"/>
</dbReference>
<proteinExistence type="predicted"/>
<evidence type="ECO:0000259" key="1">
    <source>
        <dbReference type="Pfam" id="PF18790"/>
    </source>
</evidence>
<dbReference type="EMBL" id="PDDY01000002">
    <property type="protein sequence ID" value="PEH40636.1"/>
    <property type="molecule type" value="Genomic_DNA"/>
</dbReference>
<dbReference type="InterPro" id="IPR045792">
    <property type="entry name" value="DUF6036"/>
</dbReference>
<dbReference type="InterPro" id="IPR040782">
    <property type="entry name" value="KfrB"/>
</dbReference>
<feature type="domain" description="KfrB" evidence="1">
    <location>
        <begin position="205"/>
        <end position="257"/>
    </location>
</feature>
<dbReference type="Pfam" id="PF18790">
    <property type="entry name" value="KfrB"/>
    <property type="match status" value="1"/>
</dbReference>
<dbReference type="AlphaFoldDB" id="A0A2A7SAP6"/>
<gene>
    <name evidence="3" type="ORF">CRM94_16705</name>
</gene>
<comment type="caution">
    <text evidence="3">The sequence shown here is derived from an EMBL/GenBank/DDBJ whole genome shotgun (WGS) entry which is preliminary data.</text>
</comment>
<organism evidence="3 4">
    <name type="scientific">Burkholderia gladioli</name>
    <name type="common">Pseudomonas marginata</name>
    <name type="synonym">Phytomonas marginata</name>
    <dbReference type="NCBI Taxonomy" id="28095"/>
    <lineage>
        <taxon>Bacteria</taxon>
        <taxon>Pseudomonadati</taxon>
        <taxon>Pseudomonadota</taxon>
        <taxon>Betaproteobacteria</taxon>
        <taxon>Burkholderiales</taxon>
        <taxon>Burkholderiaceae</taxon>
        <taxon>Burkholderia</taxon>
    </lineage>
</organism>